<proteinExistence type="predicted"/>
<name>A0A0F9Q0V1_9ZZZZ</name>
<evidence type="ECO:0000259" key="2">
    <source>
        <dbReference type="Pfam" id="PF17289"/>
    </source>
</evidence>
<keyword evidence="1" id="KW-1188">Viral release from host cell</keyword>
<dbReference type="Gene3D" id="3.40.50.300">
    <property type="entry name" value="P-loop containing nucleotide triphosphate hydrolases"/>
    <property type="match status" value="1"/>
</dbReference>
<feature type="non-terminal residue" evidence="3">
    <location>
        <position position="1"/>
    </location>
</feature>
<accession>A0A0F9Q0V1</accession>
<feature type="domain" description="Terminase large subunit gp17-like C-terminal" evidence="2">
    <location>
        <begin position="286"/>
        <end position="405"/>
    </location>
</feature>
<dbReference type="AlphaFoldDB" id="A0A0F9Q0V1"/>
<sequence length="428" mass="48381">LEVMYGGAAGGGKSEALLTAAAQYVDVPGYAALILRRSYRDLALPGALMDRAMTWWRNTEAHWDGTNYRWTFPSGAKIQFGYLEHEGDETRYQSAEFQRILFDELTQFSQAQYTYMFSRIRRLRGSEIPVGMRSASNPGGVGHLWVKKRWGLPDGRTHSNNRIFVPARLEDNPHLDQDTYELSFLELSEVTRAQLRYGDWTAQNLGGQFDPAWFTIIKSSEVPDKQFHTGQVRHWDLGSSEPTEIDPNPDYTAGCHLLKANKMPEKIRKRLVEDIRAGAQIDMPTPPFWYILNMKRAQTHSGGVEEMLRMTAHLDGKSVPISIEQERGATGKLLIENYRRNILSGFQVHRLWTSGDKETRAGLVGGQASQGRYFVVEGDWTGAFLDEASLFKTKDIHDDQIDGLSGAQIQINKMLAIEEVSSGRVVQH</sequence>
<dbReference type="InterPro" id="IPR035421">
    <property type="entry name" value="Terminase_6C"/>
</dbReference>
<evidence type="ECO:0000256" key="1">
    <source>
        <dbReference type="ARBA" id="ARBA00022612"/>
    </source>
</evidence>
<evidence type="ECO:0000313" key="3">
    <source>
        <dbReference type="EMBL" id="KKM99057.1"/>
    </source>
</evidence>
<dbReference type="InterPro" id="IPR027417">
    <property type="entry name" value="P-loop_NTPase"/>
</dbReference>
<dbReference type="EMBL" id="LAZR01005544">
    <property type="protein sequence ID" value="KKM99057.1"/>
    <property type="molecule type" value="Genomic_DNA"/>
</dbReference>
<comment type="caution">
    <text evidence="3">The sequence shown here is derived from an EMBL/GenBank/DDBJ whole genome shotgun (WGS) entry which is preliminary data.</text>
</comment>
<dbReference type="Pfam" id="PF17289">
    <property type="entry name" value="Terminase_6C"/>
    <property type="match status" value="1"/>
</dbReference>
<protein>
    <recommendedName>
        <fullName evidence="2">Terminase large subunit gp17-like C-terminal domain-containing protein</fullName>
    </recommendedName>
</protein>
<reference evidence="3" key="1">
    <citation type="journal article" date="2015" name="Nature">
        <title>Complex archaea that bridge the gap between prokaryotes and eukaryotes.</title>
        <authorList>
            <person name="Spang A."/>
            <person name="Saw J.H."/>
            <person name="Jorgensen S.L."/>
            <person name="Zaremba-Niedzwiedzka K."/>
            <person name="Martijn J."/>
            <person name="Lind A.E."/>
            <person name="van Eijk R."/>
            <person name="Schleper C."/>
            <person name="Guy L."/>
            <person name="Ettema T.J."/>
        </authorList>
    </citation>
    <scope>NUCLEOTIDE SEQUENCE</scope>
</reference>
<dbReference type="Pfam" id="PF03237">
    <property type="entry name" value="Terminase_6N"/>
    <property type="match status" value="1"/>
</dbReference>
<gene>
    <name evidence="3" type="ORF">LCGC14_1151750</name>
</gene>
<organism evidence="3">
    <name type="scientific">marine sediment metagenome</name>
    <dbReference type="NCBI Taxonomy" id="412755"/>
    <lineage>
        <taxon>unclassified sequences</taxon>
        <taxon>metagenomes</taxon>
        <taxon>ecological metagenomes</taxon>
    </lineage>
</organism>